<dbReference type="NCBIfam" id="TIGR00680">
    <property type="entry name" value="kdpA"/>
    <property type="match status" value="1"/>
</dbReference>
<dbReference type="GO" id="GO:0030955">
    <property type="term" value="F:potassium ion binding"/>
    <property type="evidence" value="ECO:0007669"/>
    <property type="project" value="UniProtKB-UniRule"/>
</dbReference>
<sequence>MHISGWLQLAVFSLLLGGLTKPMGLYLVQVLDPQGRTWLDPVMKPVERLIYRLAGIEPTQEQDWKAYTSSLLIFSLVTMLLTYIILRLQYFLPLNPQGLSGVAGDLAFNTAASFTTNTNWQNYSGENTMSYLSQMVGLTSHNFFSAAAGIAVAAALVRGIARDQAAGLGNFWCDLTRICLYLLLPICLVFAVFLVSQGVIQSFSAYRTARVVEPYSVKVPQRDAQGQEIRDAQGHAVMEEVRVETQTIPQGPVASQVAIKMLGTNGGGFFSANASHPFENPTPLSNFFQMLAIFVIPAGLTYYRGRLVKNQKHGWSVWSAMFFLFLVGVLICWAAESHGNPRLAALGVDQSLGNLEGKEVRFGAFNSALFAAITTAASCGAVNSMLDSFTPLGGLVPMFNIQLGEVVFGGAGAGLYGMLVFVVLAIFLAGLMVGRTPEYLGKKIESFDIQVAALAILVPIVFLLGFTALAATTAWGVKALNNKGPHGFSEILYAFTSCFGNNGSAFAGLAGNTFWYNLTLGLMVLIGRFLVIVPVLALAGSLAGKKTVPVSAGSFPVSGVTFTLLVIGTVLIVGALTFFPAVSLGPIVEHFLLVNSNMLF</sequence>
<feature type="transmembrane region" description="Helical" evidence="9">
    <location>
        <begin position="406"/>
        <end position="431"/>
    </location>
</feature>
<dbReference type="PIRSF" id="PIRSF001294">
    <property type="entry name" value="K_ATPaseA"/>
    <property type="match status" value="1"/>
</dbReference>
<name>A0A7C3Z9U3_9BACT</name>
<evidence type="ECO:0000256" key="7">
    <source>
        <dbReference type="ARBA" id="ARBA00023065"/>
    </source>
</evidence>
<feature type="transmembrane region" description="Helical" evidence="9">
    <location>
        <begin position="315"/>
        <end position="335"/>
    </location>
</feature>
<organism evidence="10">
    <name type="scientific">Desulfobacca acetoxidans</name>
    <dbReference type="NCBI Taxonomy" id="60893"/>
    <lineage>
        <taxon>Bacteria</taxon>
        <taxon>Pseudomonadati</taxon>
        <taxon>Thermodesulfobacteriota</taxon>
        <taxon>Desulfobaccia</taxon>
        <taxon>Desulfobaccales</taxon>
        <taxon>Desulfobaccaceae</taxon>
        <taxon>Desulfobacca</taxon>
    </lineage>
</organism>
<reference evidence="10" key="1">
    <citation type="journal article" date="2020" name="mSystems">
        <title>Genome- and Community-Level Interaction Insights into Carbon Utilization and Element Cycling Functions of Hydrothermarchaeota in Hydrothermal Sediment.</title>
        <authorList>
            <person name="Zhou Z."/>
            <person name="Liu Y."/>
            <person name="Xu W."/>
            <person name="Pan J."/>
            <person name="Luo Z.H."/>
            <person name="Li M."/>
        </authorList>
    </citation>
    <scope>NUCLEOTIDE SEQUENCE [LARGE SCALE GENOMIC DNA]</scope>
    <source>
        <strain evidence="10">SpSt-897</strain>
    </source>
</reference>
<keyword evidence="7 9" id="KW-0406">Ion transport</keyword>
<evidence type="ECO:0000256" key="4">
    <source>
        <dbReference type="ARBA" id="ARBA00022692"/>
    </source>
</evidence>
<evidence type="ECO:0000256" key="5">
    <source>
        <dbReference type="ARBA" id="ARBA00022958"/>
    </source>
</evidence>
<dbReference type="InterPro" id="IPR004623">
    <property type="entry name" value="KdpA"/>
</dbReference>
<feature type="transmembrane region" description="Helical" evidence="9">
    <location>
        <begin position="562"/>
        <end position="588"/>
    </location>
</feature>
<comment type="similarity">
    <text evidence="9">Belongs to the KdpA family.</text>
</comment>
<proteinExistence type="inferred from homology"/>
<feature type="transmembrane region" description="Helical" evidence="9">
    <location>
        <begin position="284"/>
        <end position="303"/>
    </location>
</feature>
<comment type="caution">
    <text evidence="10">The sequence shown here is derived from an EMBL/GenBank/DDBJ whole genome shotgun (WGS) entry which is preliminary data.</text>
</comment>
<dbReference type="HAMAP" id="MF_00275">
    <property type="entry name" value="KdpA"/>
    <property type="match status" value="1"/>
</dbReference>
<gene>
    <name evidence="9 10" type="primary">kdpA</name>
    <name evidence="10" type="ORF">ENW96_05095</name>
</gene>
<dbReference type="PANTHER" id="PTHR30607">
    <property type="entry name" value="POTASSIUM-TRANSPORTING ATPASE A CHAIN"/>
    <property type="match status" value="1"/>
</dbReference>
<feature type="transmembrane region" description="Helical" evidence="9">
    <location>
        <begin position="522"/>
        <end position="542"/>
    </location>
</feature>
<feature type="transmembrane region" description="Helical" evidence="9">
    <location>
        <begin position="181"/>
        <end position="200"/>
    </location>
</feature>
<keyword evidence="3 9" id="KW-0633">Potassium transport</keyword>
<keyword evidence="2 9" id="KW-1003">Cell membrane</keyword>
<dbReference type="AlphaFoldDB" id="A0A7C3Z9U3"/>
<dbReference type="GO" id="GO:0008556">
    <property type="term" value="F:P-type potassium transmembrane transporter activity"/>
    <property type="evidence" value="ECO:0007669"/>
    <property type="project" value="InterPro"/>
</dbReference>
<keyword evidence="4 9" id="KW-0812">Transmembrane</keyword>
<feature type="transmembrane region" description="Helical" evidence="9">
    <location>
        <begin position="451"/>
        <end position="471"/>
    </location>
</feature>
<accession>A0A7C3Z9U3</accession>
<evidence type="ECO:0000256" key="1">
    <source>
        <dbReference type="ARBA" id="ARBA00022448"/>
    </source>
</evidence>
<dbReference type="Pfam" id="PF03814">
    <property type="entry name" value="KdpA"/>
    <property type="match status" value="1"/>
</dbReference>
<keyword evidence="1 9" id="KW-0813">Transport</keyword>
<comment type="subcellular location">
    <subcellularLocation>
        <location evidence="9">Cell membrane</location>
        <topology evidence="9">Multi-pass membrane protein</topology>
    </subcellularLocation>
</comment>
<feature type="transmembrane region" description="Helical" evidence="9">
    <location>
        <begin position="66"/>
        <end position="86"/>
    </location>
</feature>
<dbReference type="PANTHER" id="PTHR30607:SF2">
    <property type="entry name" value="POTASSIUM-TRANSPORTING ATPASE POTASSIUM-BINDING SUBUNIT"/>
    <property type="match status" value="1"/>
</dbReference>
<comment type="subunit">
    <text evidence="9">The system is composed of three essential subunits: KdpA, KdpB and KdpC.</text>
</comment>
<keyword evidence="5 9" id="KW-0630">Potassium</keyword>
<feature type="transmembrane region" description="Helical" evidence="9">
    <location>
        <begin position="143"/>
        <end position="161"/>
    </location>
</feature>
<protein>
    <recommendedName>
        <fullName evidence="9">Potassium-transporting ATPase potassium-binding subunit</fullName>
    </recommendedName>
    <alternativeName>
        <fullName evidence="9">ATP phosphohydrolase [potassium-transporting] A chain</fullName>
    </alternativeName>
    <alternativeName>
        <fullName evidence="9">Potassium-binding and translocating subunit A</fullName>
    </alternativeName>
    <alternativeName>
        <fullName evidence="9">Potassium-translocating ATPase A chain</fullName>
    </alternativeName>
</protein>
<evidence type="ECO:0000256" key="3">
    <source>
        <dbReference type="ARBA" id="ARBA00022538"/>
    </source>
</evidence>
<comment type="function">
    <text evidence="9">Part of the high-affinity ATP-driven potassium transport (or Kdp) system, which catalyzes the hydrolysis of ATP coupled with the electrogenic transport of potassium into the cytoplasm. This subunit binds the extracellular potassium ions and delivers the ions to the membrane domain of KdpB through an intramembrane tunnel.</text>
</comment>
<dbReference type="EMBL" id="DTMF01000133">
    <property type="protein sequence ID" value="HGF33753.1"/>
    <property type="molecule type" value="Genomic_DNA"/>
</dbReference>
<evidence type="ECO:0000256" key="6">
    <source>
        <dbReference type="ARBA" id="ARBA00022989"/>
    </source>
</evidence>
<evidence type="ECO:0000256" key="2">
    <source>
        <dbReference type="ARBA" id="ARBA00022475"/>
    </source>
</evidence>
<evidence type="ECO:0000256" key="9">
    <source>
        <dbReference type="HAMAP-Rule" id="MF_00275"/>
    </source>
</evidence>
<evidence type="ECO:0000313" key="10">
    <source>
        <dbReference type="EMBL" id="HGF33753.1"/>
    </source>
</evidence>
<keyword evidence="8 9" id="KW-0472">Membrane</keyword>
<dbReference type="GO" id="GO:0005886">
    <property type="term" value="C:plasma membrane"/>
    <property type="evidence" value="ECO:0007669"/>
    <property type="project" value="UniProtKB-SubCell"/>
</dbReference>
<feature type="transmembrane region" description="Helical" evidence="9">
    <location>
        <begin position="491"/>
        <end position="510"/>
    </location>
</feature>
<keyword evidence="6 9" id="KW-1133">Transmembrane helix</keyword>
<evidence type="ECO:0000256" key="8">
    <source>
        <dbReference type="ARBA" id="ARBA00023136"/>
    </source>
</evidence>